<protein>
    <recommendedName>
        <fullName evidence="5">Skeletal aspartic acid-rich protein 1</fullName>
    </recommendedName>
</protein>
<feature type="compositionally biased region" description="Acidic residues" evidence="1">
    <location>
        <begin position="285"/>
        <end position="296"/>
    </location>
</feature>
<feature type="signal peptide" evidence="2">
    <location>
        <begin position="1"/>
        <end position="24"/>
    </location>
</feature>
<accession>A0ABN8P7J4</accession>
<evidence type="ECO:0000256" key="1">
    <source>
        <dbReference type="SAM" id="MobiDB-lite"/>
    </source>
</evidence>
<feature type="compositionally biased region" description="Basic and acidic residues" evidence="1">
    <location>
        <begin position="56"/>
        <end position="111"/>
    </location>
</feature>
<evidence type="ECO:0008006" key="5">
    <source>
        <dbReference type="Google" id="ProtNLM"/>
    </source>
</evidence>
<comment type="caution">
    <text evidence="3">The sequence shown here is derived from an EMBL/GenBank/DDBJ whole genome shotgun (WGS) entry which is preliminary data.</text>
</comment>
<feature type="region of interest" description="Disordered" evidence="1">
    <location>
        <begin position="256"/>
        <end position="306"/>
    </location>
</feature>
<organism evidence="3 4">
    <name type="scientific">Porites lobata</name>
    <dbReference type="NCBI Taxonomy" id="104759"/>
    <lineage>
        <taxon>Eukaryota</taxon>
        <taxon>Metazoa</taxon>
        <taxon>Cnidaria</taxon>
        <taxon>Anthozoa</taxon>
        <taxon>Hexacorallia</taxon>
        <taxon>Scleractinia</taxon>
        <taxon>Fungiina</taxon>
        <taxon>Poritidae</taxon>
        <taxon>Porites</taxon>
    </lineage>
</organism>
<evidence type="ECO:0000313" key="3">
    <source>
        <dbReference type="EMBL" id="CAH3136857.1"/>
    </source>
</evidence>
<name>A0ABN8P7J4_9CNID</name>
<dbReference type="EMBL" id="CALNXK010000058">
    <property type="protein sequence ID" value="CAH3136857.1"/>
    <property type="molecule type" value="Genomic_DNA"/>
</dbReference>
<evidence type="ECO:0000313" key="4">
    <source>
        <dbReference type="Proteomes" id="UP001159405"/>
    </source>
</evidence>
<keyword evidence="4" id="KW-1185">Reference proteome</keyword>
<sequence length="393" mass="43928">MAISCSSFKVLVFFCCALFFLCVADEVNKKDDNTKTIRDDDVKVKIHGASGKIKIARAEKDDKDDDKDGKDDDKDDKDSKDSDTPDKTDDVDVEVKDSVEKKDSDSDKDDKDTDDDKDDDDFEDTNDDLLTFELDDIKEKDDNDNDVADDKHSVDSLKDVQFQFSPVQTNDRSFGIPAINVNLTGRLEDTDANVQIMVYLFRQAGSITFGNETFQVQPGTVKFNIKISEWDFCENNTPGCNSVGQFLDLSMRVKSKGTPSEVDDDDDRKKAVCKDDKDDGKDKDDNDDDDDDDDDDCPHLYDMGGDSEMLLNKGVETDDGNYSPMPQGYPKVERDGDASRFVFRIPKFNKNVLLDPSVTPGEKKVKSGSAASWLQVNFVVAMLLQLVAIFAAQ</sequence>
<keyword evidence="2" id="KW-0732">Signal</keyword>
<feature type="compositionally biased region" description="Acidic residues" evidence="1">
    <location>
        <begin position="112"/>
        <end position="125"/>
    </location>
</feature>
<gene>
    <name evidence="3" type="ORF">PLOB_00038669</name>
</gene>
<feature type="chain" id="PRO_5045980531" description="Skeletal aspartic acid-rich protein 1" evidence="2">
    <location>
        <begin position="25"/>
        <end position="393"/>
    </location>
</feature>
<feature type="compositionally biased region" description="Basic and acidic residues" evidence="1">
    <location>
        <begin position="267"/>
        <end position="284"/>
    </location>
</feature>
<reference evidence="3 4" key="1">
    <citation type="submission" date="2022-05" db="EMBL/GenBank/DDBJ databases">
        <authorList>
            <consortium name="Genoscope - CEA"/>
            <person name="William W."/>
        </authorList>
    </citation>
    <scope>NUCLEOTIDE SEQUENCE [LARGE SCALE GENOMIC DNA]</scope>
</reference>
<dbReference type="Proteomes" id="UP001159405">
    <property type="component" value="Unassembled WGS sequence"/>
</dbReference>
<proteinExistence type="predicted"/>
<evidence type="ECO:0000256" key="2">
    <source>
        <dbReference type="SAM" id="SignalP"/>
    </source>
</evidence>
<feature type="region of interest" description="Disordered" evidence="1">
    <location>
        <begin position="55"/>
        <end position="125"/>
    </location>
</feature>